<dbReference type="InterPro" id="IPR007742">
    <property type="entry name" value="NosD_dom"/>
</dbReference>
<dbReference type="SUPFAM" id="SSF51126">
    <property type="entry name" value="Pectin lyase-like"/>
    <property type="match status" value="1"/>
</dbReference>
<dbReference type="SUPFAM" id="SSF49478">
    <property type="entry name" value="Cna protein B-type domain"/>
    <property type="match status" value="1"/>
</dbReference>
<dbReference type="Proteomes" id="UP001165297">
    <property type="component" value="Unassembled WGS sequence"/>
</dbReference>
<gene>
    <name evidence="4" type="ORF">LGH70_12960</name>
</gene>
<name>A0ABS8ADL8_9BACT</name>
<feature type="domain" description="DUF6923" evidence="3">
    <location>
        <begin position="44"/>
        <end position="269"/>
    </location>
</feature>
<accession>A0ABS8ADL8</accession>
<reference evidence="4" key="1">
    <citation type="submission" date="2021-10" db="EMBL/GenBank/DDBJ databases">
        <authorList>
            <person name="Dean J.D."/>
            <person name="Kim M.K."/>
            <person name="Newey C.N."/>
            <person name="Stoker T.S."/>
            <person name="Thompson D.W."/>
            <person name="Grose J.H."/>
        </authorList>
    </citation>
    <scope>NUCLEOTIDE SEQUENCE</scope>
    <source>
        <strain evidence="4">BT635</strain>
    </source>
</reference>
<feature type="domain" description="Secretion system C-terminal sorting" evidence="2">
    <location>
        <begin position="1227"/>
        <end position="1301"/>
    </location>
</feature>
<dbReference type="InterPro" id="IPR012334">
    <property type="entry name" value="Pectin_lyas_fold"/>
</dbReference>
<dbReference type="SUPFAM" id="SSF69322">
    <property type="entry name" value="Tricorn protease domain 2"/>
    <property type="match status" value="1"/>
</dbReference>
<organism evidence="4 5">
    <name type="scientific">Hymenobacter nitidus</name>
    <dbReference type="NCBI Taxonomy" id="2880929"/>
    <lineage>
        <taxon>Bacteria</taxon>
        <taxon>Pseudomonadati</taxon>
        <taxon>Bacteroidota</taxon>
        <taxon>Cytophagia</taxon>
        <taxon>Cytophagales</taxon>
        <taxon>Hymenobacteraceae</taxon>
        <taxon>Hymenobacter</taxon>
    </lineage>
</organism>
<dbReference type="InterPro" id="IPR026444">
    <property type="entry name" value="Secre_tail"/>
</dbReference>
<evidence type="ECO:0000259" key="3">
    <source>
        <dbReference type="Pfam" id="PF21959"/>
    </source>
</evidence>
<dbReference type="InterPro" id="IPR011050">
    <property type="entry name" value="Pectin_lyase_fold/virulence"/>
</dbReference>
<dbReference type="EMBL" id="JAJADQ010000006">
    <property type="protein sequence ID" value="MCB2378503.1"/>
    <property type="molecule type" value="Genomic_DNA"/>
</dbReference>
<evidence type="ECO:0000313" key="4">
    <source>
        <dbReference type="EMBL" id="MCB2378503.1"/>
    </source>
</evidence>
<dbReference type="SMART" id="SM00710">
    <property type="entry name" value="PbH1"/>
    <property type="match status" value="7"/>
</dbReference>
<sequence>MQAQEGQAFSCDGTFYQIRQINTGAAAYSALYVVDRSTAAYTTSVYTFGGTNSTGNLGVVLNALGYNPQDSYLYAVTYPADNGTPDPVEGIHLYRIGRGGIRDLGKTNLPVAQYNSGTIDKQGNFYLATRQSAGQFLDKLFRLKLSDFGTVLTQHDELPVVTGTGAATTVDFTDIAYSPTDDGIYGSSYLEDLFKINIVTTNNVERAVLSTVKTGTNTTVVGSNFFDIAGNLYTYSNTGGIYSVDTSNGTATLISNVDAAPNSDGASCINPSERIDVVKDLISVTPTGATRQFDVRFNIQVKNTGTSTATNVQVSDFLVANGTFPTATALSIINRSITNNGANGGAAPTLAPNAAYNGQTTNADLLTGNQSLTAGQSALIDFTVRVTFGNGTPTTPALNSAYASTISGTAANQGHIQLSNGDVLPPGNLLAQDQSTNSAVLPLTANGDTPSATPIRFGISIQGTVFEDMNYGGGLGRDQATSQGRPLPGARVELYTTSITTGGAYQGFATTDASGNYVFTNLLNGNPLAASTDYQVRVVNTSVTSSRPNRFAANVVGVQTYIYNNTNQVGGANPNQSDVGPNATNATINSLQGQAATTILQSLVTVTTQASGARTGVDFGFNFDTVVNTRDSGQGSLRQFIQNSSYLANDNLAQVGLPAGKEHAIFMMNDGIVSTGGLRGAGFAAAGYSATTGIFTITLASAYDPMYDDNTVIDGKLQSNRTGEDVAVTPNNTGAEVAINFNRFAGLITQGANTRIASLALSNALGTGLNSANGSARVEADGFAVTFNGANTAGSIVTDITAQSNFVGGVRLQNGATGVTVSNNSLRTAATNAADFNYINSDGVGVSLANASGNTITGNAINANAGYGIVLAAGGTNNSNTISGNTISGNGAGTITDNDAGIAILAGNNNLISANTITGNSGDGIVAMSGTSGNRFTQNNTSANTGGSATGNLGIDLSSNATATGDGVSLNANNKTAASGANSLLNFPVLTQATITTGGNLIVSGYARAGALIEFFVASADPTSFGEGATYLFNATEGAAGDTDTRFASYTGGRADLNHGSESGVSRFVFSIPVTAAQRTSLVTNRLTATATVPTTVNNLAVGNTSEFSGIIAVTNNAPLPVELTSFEAKAVGVNAQLTWATASETNNDRFVVERAYGDQAFTQIGTVKGSGTSTKSHSYSFVDANVGAKNLGTIYYRLKQIDTDGTVNQSPVRTVLFETVKAEPSVYPNPTVPNQDAQLDLLALPAGNYQVSVVDMTGRTLSSATYAGGELHPFAVRSLTSGSYLVVIRGNNVKITKRLVKN</sequence>
<dbReference type="InterPro" id="IPR006626">
    <property type="entry name" value="PbH1"/>
</dbReference>
<comment type="caution">
    <text evidence="4">The sequence shown here is derived from an EMBL/GenBank/DDBJ whole genome shotgun (WGS) entry which is preliminary data.</text>
</comment>
<dbReference type="RefSeq" id="WP_226186220.1">
    <property type="nucleotide sequence ID" value="NZ_JAJADQ010000006.1"/>
</dbReference>
<feature type="domain" description="Periplasmic copper-binding protein NosD beta helix" evidence="1">
    <location>
        <begin position="780"/>
        <end position="944"/>
    </location>
</feature>
<dbReference type="NCBIfam" id="TIGR04183">
    <property type="entry name" value="Por_Secre_tail"/>
    <property type="match status" value="1"/>
</dbReference>
<dbReference type="InterPro" id="IPR054215">
    <property type="entry name" value="DUF6923"/>
</dbReference>
<evidence type="ECO:0000259" key="1">
    <source>
        <dbReference type="Pfam" id="PF05048"/>
    </source>
</evidence>
<dbReference type="Pfam" id="PF21959">
    <property type="entry name" value="DUF6923"/>
    <property type="match status" value="1"/>
</dbReference>
<dbReference type="Pfam" id="PF05048">
    <property type="entry name" value="NosD"/>
    <property type="match status" value="1"/>
</dbReference>
<proteinExistence type="predicted"/>
<evidence type="ECO:0000313" key="5">
    <source>
        <dbReference type="Proteomes" id="UP001165297"/>
    </source>
</evidence>
<keyword evidence="5" id="KW-1185">Reference proteome</keyword>
<dbReference type="Pfam" id="PF18962">
    <property type="entry name" value="Por_Secre_tail"/>
    <property type="match status" value="1"/>
</dbReference>
<evidence type="ECO:0000259" key="2">
    <source>
        <dbReference type="Pfam" id="PF18962"/>
    </source>
</evidence>
<dbReference type="Gene3D" id="2.160.20.10">
    <property type="entry name" value="Single-stranded right-handed beta-helix, Pectin lyase-like"/>
    <property type="match status" value="1"/>
</dbReference>
<protein>
    <submittedName>
        <fullName evidence="4">T9SS type A sorting domain-containing protein</fullName>
    </submittedName>
</protein>